<evidence type="ECO:0000256" key="1">
    <source>
        <dbReference type="ARBA" id="ARBA00001933"/>
    </source>
</evidence>
<dbReference type="InterPro" id="IPR003437">
    <property type="entry name" value="GcvP"/>
</dbReference>
<dbReference type="InterPro" id="IPR049315">
    <property type="entry name" value="GDC-P_N"/>
</dbReference>
<evidence type="ECO:0000256" key="8">
    <source>
        <dbReference type="HAMAP-Rule" id="MF_00711"/>
    </source>
</evidence>
<dbReference type="Gene3D" id="3.90.1150.10">
    <property type="entry name" value="Aspartate Aminotransferase, domain 1"/>
    <property type="match status" value="2"/>
</dbReference>
<comment type="cofactor">
    <cofactor evidence="1 8 9">
        <name>pyridoxal 5'-phosphate</name>
        <dbReference type="ChEBI" id="CHEBI:597326"/>
    </cofactor>
</comment>
<dbReference type="KEGG" id="thd:BHV28_03220"/>
<organism evidence="12 13">
    <name type="scientific">Candidatus Tokpelaia hoelldobleri</name>
    <dbReference type="NCBI Taxonomy" id="1902579"/>
    <lineage>
        <taxon>Bacteria</taxon>
        <taxon>Pseudomonadati</taxon>
        <taxon>Pseudomonadota</taxon>
        <taxon>Alphaproteobacteria</taxon>
        <taxon>Hyphomicrobiales</taxon>
        <taxon>Candidatus Tokpelaia</taxon>
    </lineage>
</organism>
<sequence length="930" mass="100350">MSEFAFSRRHIGAQADDRRAMLETLNVTSLEALIAEAVPQSIRLQGALDLPPAATEQEALNELKTTMARNRLHKSFIGQGYHGTFVPPVIQRNLFENPAWYTAYTPYQAEISQGRLEMLFHFQTLVTELTGLPVAAASLLDEATALAEANAVAVRFAREKRKQIIIYGALHPQTLDVVHTRAATQGFDIAAEGETSGRTAAIVLPWPDTHGVFHDWADKIRAAKAQGALVIAVADPLALTIMDAPANWGADIVVGSLQRFGVPMGFGGPHAGYLAVSAVFTRLIPGRIVGQSIDTKGRTGYRLALQTREQHIRRDKATSNICTAQALLANMAAAYAIWHGPEGLQAIARRIHHLVRRFAGGLTAAGFRLAGKHFLDCITVTTQGRAEEIAAAAYMDGRLLRVLDDNRLSINFDELSTERDLAALAALFDISVPEKADNALPGKARDKNFLTQPAFHIGRSETDMMRFLRRLSDKDLALDRAMIPLGSCTMKLNAAAEMIPVSWAETANIHPFAPESDTSGYRQMTAQLAQWLASITGFAAVSLQPNSGAQGEYAGLVAIRRYHEAQGELNRNICLIPASAHGTNPASAAMAGMDVVVIRCLEDGDVDIEDLKKQAAAHSDRLAALMITYPSTHGVYEEGIREICAIVHEHGGQVYFDGANLNALVGLARPADVGADVCHMNLHKTFAIPHGGGGPGVGPIGVAGHLKPFLPGHETSGSGYAVSAAPFGSASVLPITWMYIRMMGADGLKQATQTAILNANYIAAQLSAAYPVLYKGKKGRVAHECIIDTRVMKDRFGITVDDIAKRLIDYGFHAPTMSFPVAGTLMIEPTESEPKAEIDRLCGALLAIAKEAEQVGADVWPRHDNPLVNAPHTLADTLDDNWNRPYSRQIAAFPAADADPAAKYWPPVSRIDNVAGDRNLICSCPPLSNY</sequence>
<dbReference type="GO" id="GO:0019464">
    <property type="term" value="P:glycine decarboxylation via glycine cleavage system"/>
    <property type="evidence" value="ECO:0007669"/>
    <property type="project" value="UniProtKB-UniRule"/>
</dbReference>
<dbReference type="AlphaFoldDB" id="A0A1U9JT49"/>
<dbReference type="Proteomes" id="UP000188912">
    <property type="component" value="Chromosome"/>
</dbReference>
<comment type="catalytic activity">
    <reaction evidence="7 8">
        <text>N(6)-[(R)-lipoyl]-L-lysyl-[glycine-cleavage complex H protein] + glycine + H(+) = N(6)-[(R)-S(8)-aminomethyldihydrolipoyl]-L-lysyl-[glycine-cleavage complex H protein] + CO2</text>
        <dbReference type="Rhea" id="RHEA:24304"/>
        <dbReference type="Rhea" id="RHEA-COMP:10494"/>
        <dbReference type="Rhea" id="RHEA-COMP:10495"/>
        <dbReference type="ChEBI" id="CHEBI:15378"/>
        <dbReference type="ChEBI" id="CHEBI:16526"/>
        <dbReference type="ChEBI" id="CHEBI:57305"/>
        <dbReference type="ChEBI" id="CHEBI:83099"/>
        <dbReference type="ChEBI" id="CHEBI:83143"/>
        <dbReference type="EC" id="1.4.4.2"/>
    </reaction>
</comment>
<keyword evidence="5 8" id="KW-0663">Pyridoxal phosphate</keyword>
<feature type="domain" description="Glycine cleavage system P-protein N-terminal" evidence="10">
    <location>
        <begin position="591"/>
        <end position="712"/>
    </location>
</feature>
<reference evidence="12 13" key="2">
    <citation type="journal article" date="2016" name="Sci. Rep.">
        <title>The genome of Rhizobiales bacteria in predatory ants reveals urease gene functions but no genes for nitrogen fixation.</title>
        <authorList>
            <person name="Neuvonen M.M."/>
            <person name="Tamarit D."/>
            <person name="Naslund K."/>
            <person name="Liebig J."/>
            <person name="Feldhaar H."/>
            <person name="Moran N.A."/>
            <person name="Guy L."/>
            <person name="Andersson S.G."/>
        </authorList>
    </citation>
    <scope>NUCLEOTIDE SEQUENCE [LARGE SCALE GENOMIC DNA]</scope>
    <source>
        <strain evidence="12 13">Hsal</strain>
    </source>
</reference>
<dbReference type="GO" id="GO:0016594">
    <property type="term" value="F:glycine binding"/>
    <property type="evidence" value="ECO:0007669"/>
    <property type="project" value="TreeGrafter"/>
</dbReference>
<proteinExistence type="inferred from homology"/>
<dbReference type="Pfam" id="PF02347">
    <property type="entry name" value="GDC-P"/>
    <property type="match status" value="2"/>
</dbReference>
<keyword evidence="6 8" id="KW-0560">Oxidoreductase</keyword>
<dbReference type="InterPro" id="IPR020581">
    <property type="entry name" value="GDC_P"/>
</dbReference>
<name>A0A1U9JT49_9HYPH</name>
<evidence type="ECO:0000256" key="2">
    <source>
        <dbReference type="ARBA" id="ARBA00003788"/>
    </source>
</evidence>
<feature type="domain" description="Glycine dehydrogenase C-terminal" evidence="11">
    <location>
        <begin position="751"/>
        <end position="872"/>
    </location>
</feature>
<dbReference type="InterPro" id="IPR015422">
    <property type="entry name" value="PyrdxlP-dep_Trfase_small"/>
</dbReference>
<dbReference type="PANTHER" id="PTHR11773:SF1">
    <property type="entry name" value="GLYCINE DEHYDROGENASE (DECARBOXYLATING), MITOCHONDRIAL"/>
    <property type="match status" value="1"/>
</dbReference>
<dbReference type="GO" id="GO:0004375">
    <property type="term" value="F:glycine dehydrogenase (decarboxylating) activity"/>
    <property type="evidence" value="ECO:0007669"/>
    <property type="project" value="UniProtKB-EC"/>
</dbReference>
<dbReference type="HAMAP" id="MF_00711">
    <property type="entry name" value="GcvP"/>
    <property type="match status" value="1"/>
</dbReference>
<evidence type="ECO:0000256" key="3">
    <source>
        <dbReference type="ARBA" id="ARBA00010756"/>
    </source>
</evidence>
<evidence type="ECO:0000256" key="4">
    <source>
        <dbReference type="ARBA" id="ARBA00011690"/>
    </source>
</evidence>
<dbReference type="EC" id="1.4.4.2" evidence="8"/>
<feature type="modified residue" description="N6-(pyridoxal phosphate)lysine" evidence="8 9">
    <location>
        <position position="684"/>
    </location>
</feature>
<evidence type="ECO:0000256" key="6">
    <source>
        <dbReference type="ARBA" id="ARBA00023002"/>
    </source>
</evidence>
<dbReference type="InterPro" id="IPR015424">
    <property type="entry name" value="PyrdxlP-dep_Trfase"/>
</dbReference>
<evidence type="ECO:0000256" key="9">
    <source>
        <dbReference type="PIRSR" id="PIRSR603437-50"/>
    </source>
</evidence>
<dbReference type="Gene3D" id="3.40.640.10">
    <property type="entry name" value="Type I PLP-dependent aspartate aminotransferase-like (Major domain)"/>
    <property type="match status" value="2"/>
</dbReference>
<dbReference type="STRING" id="1902579.BHV28_03220"/>
<keyword evidence="13" id="KW-1185">Reference proteome</keyword>
<comment type="subunit">
    <text evidence="4 8">The glycine cleavage system is composed of four proteins: P, T, L and H.</text>
</comment>
<dbReference type="GO" id="GO:0030170">
    <property type="term" value="F:pyridoxal phosphate binding"/>
    <property type="evidence" value="ECO:0007669"/>
    <property type="project" value="TreeGrafter"/>
</dbReference>
<evidence type="ECO:0000256" key="7">
    <source>
        <dbReference type="ARBA" id="ARBA00049026"/>
    </source>
</evidence>
<protein>
    <recommendedName>
        <fullName evidence="8">Glycine dehydrogenase (decarboxylating)</fullName>
        <ecNumber evidence="8">1.4.4.2</ecNumber>
    </recommendedName>
    <alternativeName>
        <fullName evidence="8">Glycine cleavage system P-protein</fullName>
    </alternativeName>
    <alternativeName>
        <fullName evidence="8">Glycine decarboxylase</fullName>
    </alternativeName>
    <alternativeName>
        <fullName evidence="8">Glycine dehydrogenase (aminomethyl-transferring)</fullName>
    </alternativeName>
</protein>
<evidence type="ECO:0000259" key="11">
    <source>
        <dbReference type="Pfam" id="PF21478"/>
    </source>
</evidence>
<dbReference type="CDD" id="cd00613">
    <property type="entry name" value="GDC-P"/>
    <property type="match status" value="2"/>
</dbReference>
<evidence type="ECO:0000256" key="5">
    <source>
        <dbReference type="ARBA" id="ARBA00022898"/>
    </source>
</evidence>
<dbReference type="InterPro" id="IPR015421">
    <property type="entry name" value="PyrdxlP-dep_Trfase_major"/>
</dbReference>
<evidence type="ECO:0000313" key="12">
    <source>
        <dbReference type="EMBL" id="AQS41038.1"/>
    </source>
</evidence>
<dbReference type="PANTHER" id="PTHR11773">
    <property type="entry name" value="GLYCINE DEHYDROGENASE, DECARBOXYLATING"/>
    <property type="match status" value="1"/>
</dbReference>
<dbReference type="InterPro" id="IPR049316">
    <property type="entry name" value="GDC-P_C"/>
</dbReference>
<gene>
    <name evidence="8 12" type="primary">gcvP</name>
    <name evidence="12" type="ORF">BHV28_03220</name>
</gene>
<dbReference type="Pfam" id="PF21478">
    <property type="entry name" value="GcvP2_C"/>
    <property type="match status" value="1"/>
</dbReference>
<comment type="similarity">
    <text evidence="3 8">Belongs to the GcvP family.</text>
</comment>
<dbReference type="NCBIfam" id="TIGR00461">
    <property type="entry name" value="gcvP"/>
    <property type="match status" value="1"/>
</dbReference>
<accession>A0A1U9JT49</accession>
<evidence type="ECO:0000313" key="13">
    <source>
        <dbReference type="Proteomes" id="UP000188912"/>
    </source>
</evidence>
<reference evidence="12 13" key="1">
    <citation type="journal article" date="2010" name="Science">
        <title>Genomic comparison of the ants Camponotus floridanus and Harpegnathos saltator.</title>
        <authorList>
            <person name="Bonasio R."/>
            <person name="Zhang G."/>
            <person name="Ye C."/>
            <person name="Mutti N.S."/>
            <person name="Fang X."/>
            <person name="Qin N."/>
            <person name="Donahue G."/>
            <person name="Yang P."/>
            <person name="Li Q."/>
            <person name="Li C."/>
            <person name="Zhang P."/>
            <person name="Huang Z."/>
            <person name="Berger S.L."/>
            <person name="Reinberg D."/>
            <person name="Wang J."/>
            <person name="Liebig J."/>
        </authorList>
    </citation>
    <scope>NUCLEOTIDE SEQUENCE [LARGE SCALE GENOMIC DNA]</scope>
    <source>
        <strain evidence="12 13">Hsal</strain>
    </source>
</reference>
<dbReference type="GO" id="GO:0005829">
    <property type="term" value="C:cytosol"/>
    <property type="evidence" value="ECO:0007669"/>
    <property type="project" value="TreeGrafter"/>
</dbReference>
<dbReference type="EMBL" id="CP017315">
    <property type="protein sequence ID" value="AQS41038.1"/>
    <property type="molecule type" value="Genomic_DNA"/>
</dbReference>
<dbReference type="SUPFAM" id="SSF53383">
    <property type="entry name" value="PLP-dependent transferases"/>
    <property type="match status" value="2"/>
</dbReference>
<evidence type="ECO:0000259" key="10">
    <source>
        <dbReference type="Pfam" id="PF02347"/>
    </source>
</evidence>
<comment type="function">
    <text evidence="2 8">The glycine cleavage system catalyzes the degradation of glycine. The P protein binds the alpha-amino group of glycine through its pyridoxal phosphate cofactor; CO(2) is released and the remaining methylamine moiety is then transferred to the lipoamide cofactor of the H protein.</text>
</comment>
<dbReference type="NCBIfam" id="NF003346">
    <property type="entry name" value="PRK04366.1"/>
    <property type="match status" value="1"/>
</dbReference>
<dbReference type="FunFam" id="3.40.640.10:FF:000007">
    <property type="entry name" value="glycine dehydrogenase (Decarboxylating), mitochondrial"/>
    <property type="match status" value="1"/>
</dbReference>
<dbReference type="GO" id="GO:0005960">
    <property type="term" value="C:glycine cleavage complex"/>
    <property type="evidence" value="ECO:0007669"/>
    <property type="project" value="TreeGrafter"/>
</dbReference>
<feature type="domain" description="Glycine cleavage system P-protein N-terminal" evidence="10">
    <location>
        <begin position="8"/>
        <end position="428"/>
    </location>
</feature>